<feature type="transmembrane region" description="Helical" evidence="12">
    <location>
        <begin position="514"/>
        <end position="535"/>
    </location>
</feature>
<evidence type="ECO:0000313" key="16">
    <source>
        <dbReference type="Proteomes" id="UP000236333"/>
    </source>
</evidence>
<keyword evidence="6 12" id="KW-1133">Transmembrane helix</keyword>
<evidence type="ECO:0000256" key="4">
    <source>
        <dbReference type="ARBA" id="ARBA00022737"/>
    </source>
</evidence>
<feature type="compositionally biased region" description="Low complexity" evidence="11">
    <location>
        <begin position="261"/>
        <end position="280"/>
    </location>
</feature>
<comment type="caution">
    <text evidence="15">The sequence shown here is derived from an EMBL/GenBank/DDBJ whole genome shotgun (WGS) entry which is preliminary data.</text>
</comment>
<evidence type="ECO:0000256" key="1">
    <source>
        <dbReference type="ARBA" id="ARBA00004141"/>
    </source>
</evidence>
<feature type="signal peptide" evidence="13">
    <location>
        <begin position="1"/>
        <end position="26"/>
    </location>
</feature>
<keyword evidence="2" id="KW-0813">Transport</keyword>
<feature type="transmembrane region" description="Helical" evidence="12">
    <location>
        <begin position="842"/>
        <end position="864"/>
    </location>
</feature>
<evidence type="ECO:0000256" key="2">
    <source>
        <dbReference type="ARBA" id="ARBA00022448"/>
    </source>
</evidence>
<accession>A0A2J7ZJT6</accession>
<dbReference type="SUPFAM" id="SSF81324">
    <property type="entry name" value="Voltage-gated potassium channels"/>
    <property type="match status" value="2"/>
</dbReference>
<feature type="transmembrane region" description="Helical" evidence="12">
    <location>
        <begin position="658"/>
        <end position="677"/>
    </location>
</feature>
<feature type="chain" id="PRO_5014430905" evidence="13">
    <location>
        <begin position="27"/>
        <end position="945"/>
    </location>
</feature>
<sequence length="945" mass="101485">MRKLVVGSGTVFNLFIAILLDNLCFTAELEAGSAQTPSLGQEPGGEAARDSKQRETSSARDSKQRETSSARQPGGRPPARMYNNPLAEGEGAEEAQEEAEEEGERREAGERYGTPEWWRGWRQPDAGAMEPGARLSQQHSLPRPQDKSDIGSAPAAMAPAAAVAEASEPGRARAAGTAEEAPEPWPPPSAPGGGAGARAASLSAVDGGALGAKQLGAGTPSSARAAAVAAGGAATAREPPGPPPPPQRRAAPYRVEDGADSPTASSPSAREASASASTRGRAGGPPGAGMPPAWQQLLHRRMSLHSSLRSLPTLRQDADALWQERFQGRSLGLLGPRNRLRNACAALVHNRHFETAILLTIALSCVCLVLDAPSLDPASTLARVLHYLDWVFVAAFSVEALLKIATFGFAFTGPRAYIRDGWNALDFAIVLVGYALIIVESLGVDAANLKMLRVLRALRVSRGWVNPIANFDNPGVAAFTLFQVATLSGWVDVAFSAVDSTHVDQQPVWNHNPLVILFFVFFIIVCAFCVLNLFIGVTLEKFHELQAESRSAGILLTPQQRTWVGMQKLLLRVGVQRRPPVPRSRLRRLLHRVATSKGFEWLVVVVIVANVVFMAMVHTDMSSMWQGIMSFSNLVFTSLFVLEAALKIAAWGGFYFRDAWNCFDFFVVLASVTSVALDFSNTRNLSFMPALRVLRIVRVFRLIRSAEGMRKLMATLVTSLPALANVGGVMLLFFFIYAIIGVNLFAGIKYGENLDRHANFDSFVSAMLLLFRMLTGEGWDGVMQDCMVTRGCVLVTADALSPATNTTLPAGSYLDPHDPLLSGVPAAALDNQCPISAAAAVIYFPTFVVLCTLILLQLVIAVLLDNLTEADADHGLPVSKAALDSFVAVWGLLDGEGRGLLHASQLPQLLLLTEPPLGTKGLPGYREATQAMVFRVDVPMYGNNT</sequence>
<dbReference type="PANTHER" id="PTHR10037">
    <property type="entry name" value="VOLTAGE-GATED CATION CHANNEL CALCIUM AND SODIUM"/>
    <property type="match status" value="1"/>
</dbReference>
<feature type="compositionally biased region" description="Acidic residues" evidence="11">
    <location>
        <begin position="90"/>
        <end position="102"/>
    </location>
</feature>
<dbReference type="Proteomes" id="UP000236333">
    <property type="component" value="Unassembled WGS sequence"/>
</dbReference>
<feature type="transmembrane region" description="Helical" evidence="12">
    <location>
        <begin position="598"/>
        <end position="618"/>
    </location>
</feature>
<organism evidence="15 16">
    <name type="scientific">Tetrabaena socialis</name>
    <dbReference type="NCBI Taxonomy" id="47790"/>
    <lineage>
        <taxon>Eukaryota</taxon>
        <taxon>Viridiplantae</taxon>
        <taxon>Chlorophyta</taxon>
        <taxon>core chlorophytes</taxon>
        <taxon>Chlorophyceae</taxon>
        <taxon>CS clade</taxon>
        <taxon>Chlamydomonadales</taxon>
        <taxon>Tetrabaenaceae</taxon>
        <taxon>Tetrabaena</taxon>
    </lineage>
</organism>
<feature type="region of interest" description="Disordered" evidence="11">
    <location>
        <begin position="226"/>
        <end position="293"/>
    </location>
</feature>
<evidence type="ECO:0000256" key="8">
    <source>
        <dbReference type="ARBA" id="ARBA00023136"/>
    </source>
</evidence>
<feature type="transmembrane region" description="Helical" evidence="12">
    <location>
        <begin position="624"/>
        <end position="646"/>
    </location>
</feature>
<keyword evidence="9" id="KW-0325">Glycoprotein</keyword>
<dbReference type="InterPro" id="IPR027359">
    <property type="entry name" value="Volt_channel_dom_sf"/>
</dbReference>
<keyword evidence="5" id="KW-0851">Voltage-gated channel</keyword>
<feature type="region of interest" description="Disordered" evidence="11">
    <location>
        <begin position="35"/>
        <end position="201"/>
    </location>
</feature>
<evidence type="ECO:0000259" key="14">
    <source>
        <dbReference type="Pfam" id="PF00520"/>
    </source>
</evidence>
<keyword evidence="10 15" id="KW-0407">Ion channel</keyword>
<dbReference type="Pfam" id="PF00520">
    <property type="entry name" value="Ion_trans"/>
    <property type="match status" value="3"/>
</dbReference>
<dbReference type="FunFam" id="1.20.120.350:FF:000009">
    <property type="entry name" value="Voltage-dependent T-type calcium channel subunit alpha"/>
    <property type="match status" value="1"/>
</dbReference>
<keyword evidence="4" id="KW-0677">Repeat</keyword>
<feature type="compositionally biased region" description="Basic and acidic residues" evidence="11">
    <location>
        <begin position="47"/>
        <end position="68"/>
    </location>
</feature>
<evidence type="ECO:0000256" key="10">
    <source>
        <dbReference type="ARBA" id="ARBA00023303"/>
    </source>
</evidence>
<dbReference type="InterPro" id="IPR043203">
    <property type="entry name" value="VGCC_Ca_Na"/>
</dbReference>
<evidence type="ECO:0000256" key="11">
    <source>
        <dbReference type="SAM" id="MobiDB-lite"/>
    </source>
</evidence>
<evidence type="ECO:0000313" key="15">
    <source>
        <dbReference type="EMBL" id="PNH00529.1"/>
    </source>
</evidence>
<proteinExistence type="predicted"/>
<dbReference type="FunFam" id="1.10.287.70:FF:000156">
    <property type="entry name" value="Voltage-gated sodium channel Nav2.1"/>
    <property type="match status" value="1"/>
</dbReference>
<keyword evidence="3 12" id="KW-0812">Transmembrane</keyword>
<keyword evidence="16" id="KW-1185">Reference proteome</keyword>
<name>A0A2J7ZJT6_9CHLO</name>
<evidence type="ECO:0000256" key="5">
    <source>
        <dbReference type="ARBA" id="ARBA00022882"/>
    </source>
</evidence>
<dbReference type="AlphaFoldDB" id="A0A2J7ZJT6"/>
<dbReference type="GO" id="GO:0001518">
    <property type="term" value="C:voltage-gated sodium channel complex"/>
    <property type="evidence" value="ECO:0007669"/>
    <property type="project" value="TreeGrafter"/>
</dbReference>
<dbReference type="Gene3D" id="1.10.287.70">
    <property type="match status" value="1"/>
</dbReference>
<dbReference type="InterPro" id="IPR005821">
    <property type="entry name" value="Ion_trans_dom"/>
</dbReference>
<feature type="compositionally biased region" description="Low complexity" evidence="11">
    <location>
        <begin position="152"/>
        <end position="179"/>
    </location>
</feature>
<feature type="transmembrane region" description="Helical" evidence="12">
    <location>
        <begin position="356"/>
        <end position="375"/>
    </location>
</feature>
<dbReference type="PANTHER" id="PTHR10037:SF62">
    <property type="entry name" value="SODIUM CHANNEL PROTEIN 60E"/>
    <property type="match status" value="1"/>
</dbReference>
<reference evidence="15 16" key="1">
    <citation type="journal article" date="2017" name="Mol. Biol. Evol.">
        <title>The 4-celled Tetrabaena socialis nuclear genome reveals the essential components for genetic control of cell number at the origin of multicellularity in the volvocine lineage.</title>
        <authorList>
            <person name="Featherston J."/>
            <person name="Arakaki Y."/>
            <person name="Hanschen E.R."/>
            <person name="Ferris P.J."/>
            <person name="Michod R.E."/>
            <person name="Olson B.J.S.C."/>
            <person name="Nozaki H."/>
            <person name="Durand P.M."/>
        </authorList>
    </citation>
    <scope>NUCLEOTIDE SEQUENCE [LARGE SCALE GENOMIC DNA]</scope>
    <source>
        <strain evidence="15 16">NIES-571</strain>
    </source>
</reference>
<dbReference type="EMBL" id="PGGS01001330">
    <property type="protein sequence ID" value="PNH00529.1"/>
    <property type="molecule type" value="Genomic_DNA"/>
</dbReference>
<feature type="domain" description="Ion transport" evidence="14">
    <location>
        <begin position="464"/>
        <end position="549"/>
    </location>
</feature>
<feature type="domain" description="Ion transport" evidence="14">
    <location>
        <begin position="351"/>
        <end position="462"/>
    </location>
</feature>
<feature type="transmembrane region" description="Helical" evidence="12">
    <location>
        <begin position="722"/>
        <end position="746"/>
    </location>
</feature>
<evidence type="ECO:0000256" key="9">
    <source>
        <dbReference type="ARBA" id="ARBA00023180"/>
    </source>
</evidence>
<keyword evidence="8 12" id="KW-0472">Membrane</keyword>
<comment type="subcellular location">
    <subcellularLocation>
        <location evidence="1">Membrane</location>
        <topology evidence="1">Multi-pass membrane protein</topology>
    </subcellularLocation>
</comment>
<evidence type="ECO:0000256" key="13">
    <source>
        <dbReference type="SAM" id="SignalP"/>
    </source>
</evidence>
<evidence type="ECO:0000256" key="7">
    <source>
        <dbReference type="ARBA" id="ARBA00023065"/>
    </source>
</evidence>
<keyword evidence="13" id="KW-0732">Signal</keyword>
<feature type="non-terminal residue" evidence="15">
    <location>
        <position position="945"/>
    </location>
</feature>
<dbReference type="OrthoDB" id="416585at2759"/>
<feature type="transmembrane region" description="Helical" evidence="12">
    <location>
        <begin position="424"/>
        <end position="444"/>
    </location>
</feature>
<feature type="compositionally biased region" description="Low complexity" evidence="11">
    <location>
        <begin position="226"/>
        <end position="238"/>
    </location>
</feature>
<feature type="transmembrane region" description="Helical" evidence="12">
    <location>
        <begin position="387"/>
        <end position="412"/>
    </location>
</feature>
<feature type="domain" description="Ion transport" evidence="14">
    <location>
        <begin position="597"/>
        <end position="871"/>
    </location>
</feature>
<dbReference type="GO" id="GO:0005248">
    <property type="term" value="F:voltage-gated sodium channel activity"/>
    <property type="evidence" value="ECO:0007669"/>
    <property type="project" value="TreeGrafter"/>
</dbReference>
<protein>
    <submittedName>
        <fullName evidence="15">Sodium channel protein type 5 subunit alpha</fullName>
    </submittedName>
</protein>
<dbReference type="Gene3D" id="1.20.120.350">
    <property type="entry name" value="Voltage-gated potassium channels. Chain C"/>
    <property type="match status" value="2"/>
</dbReference>
<keyword evidence="7" id="KW-0406">Ion transport</keyword>
<evidence type="ECO:0000256" key="12">
    <source>
        <dbReference type="SAM" id="Phobius"/>
    </source>
</evidence>
<evidence type="ECO:0000256" key="3">
    <source>
        <dbReference type="ARBA" id="ARBA00022692"/>
    </source>
</evidence>
<dbReference type="FunFam" id="1.20.120.350:FF:000068">
    <property type="entry name" value="Sodium channel protein"/>
    <property type="match status" value="1"/>
</dbReference>
<gene>
    <name evidence="15" type="ORF">TSOC_013643</name>
</gene>
<dbReference type="Gene3D" id="1.10.238.10">
    <property type="entry name" value="EF-hand"/>
    <property type="match status" value="1"/>
</dbReference>
<evidence type="ECO:0000256" key="6">
    <source>
        <dbReference type="ARBA" id="ARBA00022989"/>
    </source>
</evidence>